<dbReference type="InterPro" id="IPR000878">
    <property type="entry name" value="4pyrrol_Mease"/>
</dbReference>
<dbReference type="GO" id="GO:0141133">
    <property type="term" value="F:diphthine methyl ester synthase activity"/>
    <property type="evidence" value="ECO:0007669"/>
    <property type="project" value="UniProtKB-EC"/>
</dbReference>
<dbReference type="NCBIfam" id="TIGR00522">
    <property type="entry name" value="dph5"/>
    <property type="match status" value="1"/>
</dbReference>
<keyword evidence="9" id="KW-0949">S-adenosyl-L-methionine</keyword>
<dbReference type="InterPro" id="IPR014777">
    <property type="entry name" value="4pyrrole_Mease_sub1"/>
</dbReference>
<evidence type="ECO:0000313" key="14">
    <source>
        <dbReference type="Proteomes" id="UP001498398"/>
    </source>
</evidence>
<comment type="similarity">
    <text evidence="3">Belongs to the diphthine synthase family.</text>
</comment>
<dbReference type="EMBL" id="JBANRG010000001">
    <property type="protein sequence ID" value="KAK7472354.1"/>
    <property type="molecule type" value="Genomic_DNA"/>
</dbReference>
<proteinExistence type="inferred from homology"/>
<sequence length="292" mass="32543">MFYIIGLGLCDEQDVTVRGLNAIKNSSRVYLEAYTSILMVEKGRLESFYGREIILADRDVVETQSDEILHNADKEDVCLLVVGDPFGATTHTDIILRARALKIPTRVIHNASIINAVGASGLQLYNFGQTVSLVFFTETWKPDSFYDRVKENADLGLHTLVLLDIKVKEQSEENLARGRKIYEPPRYMSIPQAVSQLIEIESIRQTGTLAPESTLAIALSRVGGGDDNQRIVAGTLAELSQQPPEIYGQPLHSLVIVGKRLHHLEVEYAEDFAVNKEKWREVASKVYGCALD</sequence>
<comment type="subunit">
    <text evidence="4">Homodimer.</text>
</comment>
<dbReference type="InterPro" id="IPR014776">
    <property type="entry name" value="4pyrrole_Mease_sub2"/>
</dbReference>
<evidence type="ECO:0000256" key="4">
    <source>
        <dbReference type="ARBA" id="ARBA00011738"/>
    </source>
</evidence>
<evidence type="ECO:0000313" key="13">
    <source>
        <dbReference type="EMBL" id="KAK7472354.1"/>
    </source>
</evidence>
<evidence type="ECO:0000256" key="3">
    <source>
        <dbReference type="ARBA" id="ARBA00006729"/>
    </source>
</evidence>
<feature type="domain" description="Tetrapyrrole methylase" evidence="12">
    <location>
        <begin position="1"/>
        <end position="239"/>
    </location>
</feature>
<gene>
    <name evidence="13" type="primary">DPH5</name>
    <name evidence="13" type="ORF">VKT23_000471</name>
</gene>
<organism evidence="13 14">
    <name type="scientific">Marasmiellus scandens</name>
    <dbReference type="NCBI Taxonomy" id="2682957"/>
    <lineage>
        <taxon>Eukaryota</taxon>
        <taxon>Fungi</taxon>
        <taxon>Dikarya</taxon>
        <taxon>Basidiomycota</taxon>
        <taxon>Agaricomycotina</taxon>
        <taxon>Agaricomycetes</taxon>
        <taxon>Agaricomycetidae</taxon>
        <taxon>Agaricales</taxon>
        <taxon>Marasmiineae</taxon>
        <taxon>Omphalotaceae</taxon>
        <taxon>Marasmiellus</taxon>
    </lineage>
</organism>
<evidence type="ECO:0000256" key="1">
    <source>
        <dbReference type="ARBA" id="ARBA00004006"/>
    </source>
</evidence>
<evidence type="ECO:0000256" key="7">
    <source>
        <dbReference type="ARBA" id="ARBA00022603"/>
    </source>
</evidence>
<dbReference type="SUPFAM" id="SSF53790">
    <property type="entry name" value="Tetrapyrrole methylase"/>
    <property type="match status" value="1"/>
</dbReference>
<protein>
    <recommendedName>
        <fullName evidence="5">diphthine methyl ester synthase</fullName>
        <ecNumber evidence="5">2.1.1.314</ecNumber>
    </recommendedName>
</protein>
<keyword evidence="14" id="KW-1185">Reference proteome</keyword>
<comment type="similarity">
    <text evidence="10">In the N-terminal section; belongs to the precorrin methyltransferase family.</text>
</comment>
<dbReference type="PIRSF" id="PIRSF036432">
    <property type="entry name" value="Diphthine_synth"/>
    <property type="match status" value="1"/>
</dbReference>
<dbReference type="Gene3D" id="3.30.950.10">
    <property type="entry name" value="Methyltransferase, Cobalt-precorrin-4 Transmethylase, Domain 2"/>
    <property type="match status" value="1"/>
</dbReference>
<dbReference type="PANTHER" id="PTHR10882:SF0">
    <property type="entry name" value="DIPHTHINE METHYL ESTER SYNTHASE"/>
    <property type="match status" value="1"/>
</dbReference>
<evidence type="ECO:0000256" key="9">
    <source>
        <dbReference type="ARBA" id="ARBA00022691"/>
    </source>
</evidence>
<accession>A0ABR1K6V3</accession>
<comment type="caution">
    <text evidence="13">The sequence shown here is derived from an EMBL/GenBank/DDBJ whole genome shotgun (WGS) entry which is preliminary data.</text>
</comment>
<dbReference type="HAMAP" id="MF_01084">
    <property type="entry name" value="Diphthine_synth"/>
    <property type="match status" value="1"/>
</dbReference>
<keyword evidence="6" id="KW-0488">Methylation</keyword>
<keyword evidence="8 13" id="KW-0808">Transferase</keyword>
<evidence type="ECO:0000259" key="12">
    <source>
        <dbReference type="Pfam" id="PF00590"/>
    </source>
</evidence>
<comment type="pathway">
    <text evidence="2">Protein modification; peptidyl-diphthamide biosynthesis.</text>
</comment>
<dbReference type="Gene3D" id="3.40.1010.10">
    <property type="entry name" value="Cobalt-precorrin-4 Transmethylase, Domain 1"/>
    <property type="match status" value="1"/>
</dbReference>
<keyword evidence="7 13" id="KW-0489">Methyltransferase</keyword>
<evidence type="ECO:0000256" key="5">
    <source>
        <dbReference type="ARBA" id="ARBA00011927"/>
    </source>
</evidence>
<dbReference type="GO" id="GO:0032259">
    <property type="term" value="P:methylation"/>
    <property type="evidence" value="ECO:0007669"/>
    <property type="project" value="UniProtKB-KW"/>
</dbReference>
<evidence type="ECO:0000256" key="2">
    <source>
        <dbReference type="ARBA" id="ARBA00005156"/>
    </source>
</evidence>
<evidence type="ECO:0000256" key="8">
    <source>
        <dbReference type="ARBA" id="ARBA00022679"/>
    </source>
</evidence>
<dbReference type="InterPro" id="IPR035996">
    <property type="entry name" value="4pyrrol_Methylase_sf"/>
</dbReference>
<dbReference type="Pfam" id="PF00590">
    <property type="entry name" value="TP_methylase"/>
    <property type="match status" value="1"/>
</dbReference>
<dbReference type="Proteomes" id="UP001498398">
    <property type="component" value="Unassembled WGS sequence"/>
</dbReference>
<name>A0ABR1K6V3_9AGAR</name>
<evidence type="ECO:0000256" key="10">
    <source>
        <dbReference type="ARBA" id="ARBA00035662"/>
    </source>
</evidence>
<reference evidence="13 14" key="1">
    <citation type="submission" date="2024-01" db="EMBL/GenBank/DDBJ databases">
        <title>A draft genome for the cacao thread blight pathogen Marasmiellus scandens.</title>
        <authorList>
            <person name="Baruah I.K."/>
            <person name="Leung J."/>
            <person name="Bukari Y."/>
            <person name="Amoako-Attah I."/>
            <person name="Meinhardt L.W."/>
            <person name="Bailey B.A."/>
            <person name="Cohen S.P."/>
        </authorList>
    </citation>
    <scope>NUCLEOTIDE SEQUENCE [LARGE SCALE GENOMIC DNA]</scope>
    <source>
        <strain evidence="13 14">GH-19</strain>
    </source>
</reference>
<evidence type="ECO:0000256" key="6">
    <source>
        <dbReference type="ARBA" id="ARBA00022481"/>
    </source>
</evidence>
<dbReference type="InterPro" id="IPR004551">
    <property type="entry name" value="Dphthn_synthase"/>
</dbReference>
<dbReference type="EC" id="2.1.1.314" evidence="5"/>
<evidence type="ECO:0000256" key="11">
    <source>
        <dbReference type="ARBA" id="ARBA00048752"/>
    </source>
</evidence>
<dbReference type="PANTHER" id="PTHR10882">
    <property type="entry name" value="DIPHTHINE SYNTHASE"/>
    <property type="match status" value="1"/>
</dbReference>
<dbReference type="CDD" id="cd11647">
    <property type="entry name" value="DHP5_DphB"/>
    <property type="match status" value="1"/>
</dbReference>
<comment type="function">
    <text evidence="1">S-adenosyl-L-methionine-dependent methyltransferase that catalyzes four methylations of the modified target histidine residue in translation elongation factor 2 (EF-2), to form an intermediate called diphthine methyl ester. The four successive methylation reactions represent the second step of diphthamide biosynthesis.</text>
</comment>
<comment type="catalytic activity">
    <reaction evidence="11">
        <text>2-[(3S)-amino-3-carboxypropyl]-L-histidyl-[translation elongation factor 2] + 4 S-adenosyl-L-methionine = diphthine methyl ester-[translation elongation factor 2] + 4 S-adenosyl-L-homocysteine + 3 H(+)</text>
        <dbReference type="Rhea" id="RHEA:42652"/>
        <dbReference type="Rhea" id="RHEA-COMP:9749"/>
        <dbReference type="Rhea" id="RHEA-COMP:10173"/>
        <dbReference type="ChEBI" id="CHEBI:15378"/>
        <dbReference type="ChEBI" id="CHEBI:57856"/>
        <dbReference type="ChEBI" id="CHEBI:59789"/>
        <dbReference type="ChEBI" id="CHEBI:73995"/>
        <dbReference type="ChEBI" id="CHEBI:79005"/>
        <dbReference type="EC" id="2.1.1.314"/>
    </reaction>
</comment>